<keyword evidence="1" id="KW-0472">Membrane</keyword>
<keyword evidence="1" id="KW-1133">Transmembrane helix</keyword>
<reference evidence="2 3" key="1">
    <citation type="submission" date="2018-08" db="EMBL/GenBank/DDBJ databases">
        <title>Murine metabolic-syndrome-specific gut microbial biobank.</title>
        <authorList>
            <person name="Liu C."/>
        </authorList>
    </citation>
    <scope>NUCLEOTIDE SEQUENCE [LARGE SCALE GENOMIC DNA]</scope>
    <source>
        <strain evidence="2 3">583</strain>
    </source>
</reference>
<dbReference type="Proteomes" id="UP000467132">
    <property type="component" value="Unassembled WGS sequence"/>
</dbReference>
<proteinExistence type="predicted"/>
<protein>
    <submittedName>
        <fullName evidence="2">Uncharacterized protein</fullName>
    </submittedName>
</protein>
<evidence type="ECO:0000313" key="3">
    <source>
        <dbReference type="Proteomes" id="UP000467132"/>
    </source>
</evidence>
<feature type="transmembrane region" description="Helical" evidence="1">
    <location>
        <begin position="6"/>
        <end position="28"/>
    </location>
</feature>
<dbReference type="OrthoDB" id="1953115at2"/>
<comment type="caution">
    <text evidence="2">The sequence shown here is derived from an EMBL/GenBank/DDBJ whole genome shotgun (WGS) entry which is preliminary data.</text>
</comment>
<evidence type="ECO:0000256" key="1">
    <source>
        <dbReference type="SAM" id="Phobius"/>
    </source>
</evidence>
<keyword evidence="1" id="KW-0812">Transmembrane</keyword>
<feature type="transmembrane region" description="Helical" evidence="1">
    <location>
        <begin position="58"/>
        <end position="78"/>
    </location>
</feature>
<feature type="transmembrane region" description="Helical" evidence="1">
    <location>
        <begin position="132"/>
        <end position="151"/>
    </location>
</feature>
<evidence type="ECO:0000313" key="2">
    <source>
        <dbReference type="EMBL" id="NBI05576.1"/>
    </source>
</evidence>
<dbReference type="EMBL" id="QXXA01000003">
    <property type="protein sequence ID" value="NBI05576.1"/>
    <property type="molecule type" value="Genomic_DNA"/>
</dbReference>
<name>A0A845QVP2_9CLOT</name>
<gene>
    <name evidence="2" type="ORF">D3Z33_01755</name>
</gene>
<accession>A0A845QVP2</accession>
<sequence>MEHIKFSLFFVLSHVLSYLIAGVIALKISKDIYESRKRLCSFLRDMSNKEESLHVSRYFMPAQILRGFLMSIVLYPFIYNLVEFSFMLKFLFFSGLMFIYTHIAATSPFIDNIEGYVYFKSEYLKKKAILKFQLEMILYSILFGLIISFFIDFLF</sequence>
<keyword evidence="3" id="KW-1185">Reference proteome</keyword>
<organism evidence="2 3">
    <name type="scientific">Senegalia massiliensis</name>
    <dbReference type="NCBI Taxonomy" id="1720316"/>
    <lineage>
        <taxon>Bacteria</taxon>
        <taxon>Bacillati</taxon>
        <taxon>Bacillota</taxon>
        <taxon>Clostridia</taxon>
        <taxon>Eubacteriales</taxon>
        <taxon>Clostridiaceae</taxon>
        <taxon>Senegalia</taxon>
    </lineage>
</organism>
<dbReference type="AlphaFoldDB" id="A0A845QVP2"/>
<feature type="transmembrane region" description="Helical" evidence="1">
    <location>
        <begin position="90"/>
        <end position="111"/>
    </location>
</feature>
<dbReference type="RefSeq" id="WP_160196083.1">
    <property type="nucleotide sequence ID" value="NZ_QXXA01000003.1"/>
</dbReference>